<gene>
    <name evidence="1" type="ORF">MC378_04350</name>
</gene>
<dbReference type="RefSeq" id="WP_242177500.1">
    <property type="nucleotide sequence ID" value="NZ_JAKQYM010000002.1"/>
</dbReference>
<evidence type="ECO:0000313" key="2">
    <source>
        <dbReference type="Proteomes" id="UP001139369"/>
    </source>
</evidence>
<reference evidence="1" key="1">
    <citation type="submission" date="2022-02" db="EMBL/GenBank/DDBJ databases">
        <title>Polaribacter sp. MSW13, isolated from seawater.</title>
        <authorList>
            <person name="Kristyanto S."/>
            <person name="Jung J."/>
            <person name="Jeon C.O."/>
        </authorList>
    </citation>
    <scope>NUCLEOTIDE SEQUENCE</scope>
    <source>
        <strain evidence="1">MSW13</strain>
    </source>
</reference>
<protein>
    <submittedName>
        <fullName evidence="1">UDP-glycosyltransferase</fullName>
    </submittedName>
</protein>
<name>A0A9X2AIS4_9FLAO</name>
<dbReference type="AlphaFoldDB" id="A0A9X2AIS4"/>
<evidence type="ECO:0000313" key="1">
    <source>
        <dbReference type="EMBL" id="MCI2228387.1"/>
    </source>
</evidence>
<keyword evidence="2" id="KW-1185">Reference proteome</keyword>
<dbReference type="EMBL" id="JAKQYM010000002">
    <property type="protein sequence ID" value="MCI2228387.1"/>
    <property type="molecule type" value="Genomic_DNA"/>
</dbReference>
<proteinExistence type="predicted"/>
<dbReference type="Proteomes" id="UP001139369">
    <property type="component" value="Unassembled WGS sequence"/>
</dbReference>
<dbReference type="SUPFAM" id="SSF53756">
    <property type="entry name" value="UDP-Glycosyltransferase/glycogen phosphorylase"/>
    <property type="match status" value="1"/>
</dbReference>
<accession>A0A9X2AIS4</accession>
<sequence>MKSILIISESIDIEDSSASKVNVALILNLVKIGYQLKVLHYTRKEIQLDGVDCIIIPEVKFSLNYVLSRTQRVFQRLTKINVSKYLENVFGHSFTFFNDSKSIAKAVKKYYNNEDLVITLSKGASFRPHHAMLSFPSLHNRWLAYIHDPYPFHYYPRPYNWVEAGYQFKEDFFRKVSESAKYSAFPSLLLKEWMGSYFPNFLKTGIIIPHQNLDSNNNEVFELPNYLDTSKFNILHAGNLMKQRSPKALIKGYRLFLEKFPEAEKKSKLLLLGNASYYQEYLNNQIDKNVYWSKGNVSFLETLQVQNTVSVNIILESKSEISPFLPGKFPHCVAANKPILLLGPYYSETKRLLGENYPFISEANDVESITRLLEDLYNNWKNNINQELNRIDLEEYVGPIYLKKTIESII</sequence>
<comment type="caution">
    <text evidence="1">The sequence shown here is derived from an EMBL/GenBank/DDBJ whole genome shotgun (WGS) entry which is preliminary data.</text>
</comment>
<organism evidence="1 2">
    <name type="scientific">Polaribacter marinus</name>
    <dbReference type="NCBI Taxonomy" id="2916838"/>
    <lineage>
        <taxon>Bacteria</taxon>
        <taxon>Pseudomonadati</taxon>
        <taxon>Bacteroidota</taxon>
        <taxon>Flavobacteriia</taxon>
        <taxon>Flavobacteriales</taxon>
        <taxon>Flavobacteriaceae</taxon>
    </lineage>
</organism>